<evidence type="ECO:0000256" key="1">
    <source>
        <dbReference type="SAM" id="MobiDB-lite"/>
    </source>
</evidence>
<dbReference type="Proteomes" id="UP001054902">
    <property type="component" value="Unassembled WGS sequence"/>
</dbReference>
<keyword evidence="2" id="KW-0732">Signal</keyword>
<evidence type="ECO:0000256" key="2">
    <source>
        <dbReference type="SAM" id="SignalP"/>
    </source>
</evidence>
<feature type="compositionally biased region" description="Polar residues" evidence="1">
    <location>
        <begin position="335"/>
        <end position="350"/>
    </location>
</feature>
<feature type="signal peptide" evidence="2">
    <location>
        <begin position="1"/>
        <end position="27"/>
    </location>
</feature>
<feature type="chain" id="PRO_5041912576" evidence="2">
    <location>
        <begin position="28"/>
        <end position="365"/>
    </location>
</feature>
<dbReference type="EMBL" id="BLLK01000051">
    <property type="protein sequence ID" value="GFH55805.1"/>
    <property type="molecule type" value="Genomic_DNA"/>
</dbReference>
<evidence type="ECO:0000313" key="4">
    <source>
        <dbReference type="Proteomes" id="UP001054902"/>
    </source>
</evidence>
<gene>
    <name evidence="3" type="ORF">CTEN210_12281</name>
</gene>
<protein>
    <submittedName>
        <fullName evidence="3">Uncharacterized protein</fullName>
    </submittedName>
</protein>
<proteinExistence type="predicted"/>
<organism evidence="3 4">
    <name type="scientific">Chaetoceros tenuissimus</name>
    <dbReference type="NCBI Taxonomy" id="426638"/>
    <lineage>
        <taxon>Eukaryota</taxon>
        <taxon>Sar</taxon>
        <taxon>Stramenopiles</taxon>
        <taxon>Ochrophyta</taxon>
        <taxon>Bacillariophyta</taxon>
        <taxon>Coscinodiscophyceae</taxon>
        <taxon>Chaetocerotophycidae</taxon>
        <taxon>Chaetocerotales</taxon>
        <taxon>Chaetocerotaceae</taxon>
        <taxon>Chaetoceros</taxon>
    </lineage>
</organism>
<reference evidence="3 4" key="1">
    <citation type="journal article" date="2021" name="Sci. Rep.">
        <title>The genome of the diatom Chaetoceros tenuissimus carries an ancient integrated fragment of an extant virus.</title>
        <authorList>
            <person name="Hongo Y."/>
            <person name="Kimura K."/>
            <person name="Takaki Y."/>
            <person name="Yoshida Y."/>
            <person name="Baba S."/>
            <person name="Kobayashi G."/>
            <person name="Nagasaki K."/>
            <person name="Hano T."/>
            <person name="Tomaru Y."/>
        </authorList>
    </citation>
    <scope>NUCLEOTIDE SEQUENCE [LARGE SCALE GENOMIC DNA]</scope>
    <source>
        <strain evidence="3 4">NIES-3715</strain>
    </source>
</reference>
<accession>A0AAD3H9X8</accession>
<name>A0AAD3H9X8_9STRA</name>
<dbReference type="AlphaFoldDB" id="A0AAD3H9X8"/>
<keyword evidence="4" id="KW-1185">Reference proteome</keyword>
<comment type="caution">
    <text evidence="3">The sequence shown here is derived from an EMBL/GenBank/DDBJ whole genome shotgun (WGS) entry which is preliminary data.</text>
</comment>
<evidence type="ECO:0000313" key="3">
    <source>
        <dbReference type="EMBL" id="GFH55805.1"/>
    </source>
</evidence>
<sequence>MKHRFFGAVSSLIFLVNHSSVVFEVSASSSTTTHEQSAATTEANSIKKVEPWAPISNPRASATDLHREYNKIFRHGNRNAASHKWSSFLLDRSDQMAESQLIMFFSAFCAVSGSPVRPSDYNRYRLTLPMVPKLYQTEVEYRTGYMHYCCWPCVCDTQDFIRVDTKTIELIDGPKEFTFAVIGNPCDHPEELTKPFVQPFYGRQETTIEKTAPEVRCNRETGALENATLSDNGYIIISMFFDSQDAKMENGVAPNAQEPLPDPTQGRISTVTHVDSSGRKQFQDEREYQHQCLDRANNGYNSGMGEIFRKVSAISTIPKSLFQELPSVESDDSSDTQNGNQSSLETNFQVETRLLEESTSKSEEL</sequence>
<feature type="region of interest" description="Disordered" evidence="1">
    <location>
        <begin position="325"/>
        <end position="365"/>
    </location>
</feature>
<feature type="compositionally biased region" description="Basic and acidic residues" evidence="1">
    <location>
        <begin position="353"/>
        <end position="365"/>
    </location>
</feature>